<dbReference type="Proteomes" id="UP000427071">
    <property type="component" value="Chromosome"/>
</dbReference>
<keyword evidence="2" id="KW-1185">Reference proteome</keyword>
<dbReference type="EMBL" id="CP046452">
    <property type="protein sequence ID" value="QGU01605.1"/>
    <property type="molecule type" value="Genomic_DNA"/>
</dbReference>
<name>A0A6B8VRG1_9CORY</name>
<organism evidence="1 2">
    <name type="scientific">Corynebacterium kalinowskii</name>
    <dbReference type="NCBI Taxonomy" id="2675216"/>
    <lineage>
        <taxon>Bacteria</taxon>
        <taxon>Bacillati</taxon>
        <taxon>Actinomycetota</taxon>
        <taxon>Actinomycetes</taxon>
        <taxon>Mycobacteriales</taxon>
        <taxon>Corynebacteriaceae</taxon>
        <taxon>Corynebacterium</taxon>
    </lineage>
</organism>
<protein>
    <submittedName>
        <fullName evidence="1">Uncharacterized protein</fullName>
    </submittedName>
</protein>
<dbReference type="AlphaFoldDB" id="A0A6B8VRG1"/>
<dbReference type="AntiFam" id="ANF00190">
    <property type="entry name" value="Shadow ORF (opposite fur)"/>
</dbReference>
<accession>A0A6B8VRG1</accession>
<sequence>MTHQLESVVFGNLVGPRFHFVSGDFYRGATFGAHQVVVMVVGFAVAVQRFTTGHVEDIHGVDIGKRLKRAVNGGESHLRFAFGERLVDFLGRREGIDITKDLDDRCALAGASLPKLGYW</sequence>
<reference evidence="2" key="1">
    <citation type="submission" date="2019-11" db="EMBL/GenBank/DDBJ databases">
        <title>Complete genome sequence of Corynebacterium kalinowskii 1959, a novel Corynebacterium species isolated from soil of a small paddock in Vilsendorf, Germany.</title>
        <authorList>
            <person name="Schaffert L."/>
            <person name="Ruwe M."/>
            <person name="Milse J."/>
            <person name="Hanuschka K."/>
            <person name="Ortseifen V."/>
            <person name="Droste J."/>
            <person name="Brandt D."/>
            <person name="Schlueter L."/>
            <person name="Kutter Y."/>
            <person name="Vinke S."/>
            <person name="Viehoefer P."/>
            <person name="Jacob L."/>
            <person name="Luebke N.-C."/>
            <person name="Schulte-Berndt E."/>
            <person name="Hain C."/>
            <person name="Linder M."/>
            <person name="Schmidt P."/>
            <person name="Wollenschlaeger L."/>
            <person name="Luttermann T."/>
            <person name="Thieme E."/>
            <person name="Hassa J."/>
            <person name="Haak M."/>
            <person name="Wittchen M."/>
            <person name="Mentz A."/>
            <person name="Persicke M."/>
            <person name="Busche T."/>
            <person name="Ruckert C."/>
        </authorList>
    </citation>
    <scope>NUCLEOTIDE SEQUENCE [LARGE SCALE GENOMIC DNA]</scope>
    <source>
        <strain evidence="2">1959</strain>
    </source>
</reference>
<evidence type="ECO:0000313" key="2">
    <source>
        <dbReference type="Proteomes" id="UP000427071"/>
    </source>
</evidence>
<gene>
    <name evidence="1" type="ORF">CKALI_03610</name>
</gene>
<dbReference type="KEGG" id="ckw:CKALI_03610"/>
<proteinExistence type="predicted"/>
<evidence type="ECO:0000313" key="1">
    <source>
        <dbReference type="EMBL" id="QGU01605.1"/>
    </source>
</evidence>